<dbReference type="Proteomes" id="UP000324222">
    <property type="component" value="Unassembled WGS sequence"/>
</dbReference>
<dbReference type="AlphaFoldDB" id="A0A5B7G7C3"/>
<sequence length="115" mass="12817">MQGKTGIYHRESEEGIAMELVIVEVARLRMAGTNWTARHGSAIKPVNKGVTHTNVEYSCRVSTPTEKNVSLGRPLKLHKEKNKGRLLRESTQCRHGHCSSLVSFTKLGSYKNPSN</sequence>
<keyword evidence="2" id="KW-1185">Reference proteome</keyword>
<proteinExistence type="predicted"/>
<accession>A0A5B7G7C3</accession>
<evidence type="ECO:0000313" key="2">
    <source>
        <dbReference type="Proteomes" id="UP000324222"/>
    </source>
</evidence>
<name>A0A5B7G7C3_PORTR</name>
<comment type="caution">
    <text evidence="1">The sequence shown here is derived from an EMBL/GenBank/DDBJ whole genome shotgun (WGS) entry which is preliminary data.</text>
</comment>
<gene>
    <name evidence="1" type="ORF">E2C01_049796</name>
</gene>
<evidence type="ECO:0000313" key="1">
    <source>
        <dbReference type="EMBL" id="MPC55851.1"/>
    </source>
</evidence>
<reference evidence="1 2" key="1">
    <citation type="submission" date="2019-05" db="EMBL/GenBank/DDBJ databases">
        <title>Another draft genome of Portunus trituberculatus and its Hox gene families provides insights of decapod evolution.</title>
        <authorList>
            <person name="Jeong J.-H."/>
            <person name="Song I."/>
            <person name="Kim S."/>
            <person name="Choi T."/>
            <person name="Kim D."/>
            <person name="Ryu S."/>
            <person name="Kim W."/>
        </authorList>
    </citation>
    <scope>NUCLEOTIDE SEQUENCE [LARGE SCALE GENOMIC DNA]</scope>
    <source>
        <tissue evidence="1">Muscle</tissue>
    </source>
</reference>
<dbReference type="EMBL" id="VSRR010013491">
    <property type="protein sequence ID" value="MPC55851.1"/>
    <property type="molecule type" value="Genomic_DNA"/>
</dbReference>
<organism evidence="1 2">
    <name type="scientific">Portunus trituberculatus</name>
    <name type="common">Swimming crab</name>
    <name type="synonym">Neptunus trituberculatus</name>
    <dbReference type="NCBI Taxonomy" id="210409"/>
    <lineage>
        <taxon>Eukaryota</taxon>
        <taxon>Metazoa</taxon>
        <taxon>Ecdysozoa</taxon>
        <taxon>Arthropoda</taxon>
        <taxon>Crustacea</taxon>
        <taxon>Multicrustacea</taxon>
        <taxon>Malacostraca</taxon>
        <taxon>Eumalacostraca</taxon>
        <taxon>Eucarida</taxon>
        <taxon>Decapoda</taxon>
        <taxon>Pleocyemata</taxon>
        <taxon>Brachyura</taxon>
        <taxon>Eubrachyura</taxon>
        <taxon>Portunoidea</taxon>
        <taxon>Portunidae</taxon>
        <taxon>Portuninae</taxon>
        <taxon>Portunus</taxon>
    </lineage>
</organism>
<protein>
    <submittedName>
        <fullName evidence="1">Uncharacterized protein</fullName>
    </submittedName>
</protein>